<dbReference type="EMBL" id="JANBPT010000749">
    <property type="protein sequence ID" value="KAJ1913465.1"/>
    <property type="molecule type" value="Genomic_DNA"/>
</dbReference>
<keyword evidence="2" id="KW-1185">Reference proteome</keyword>
<sequence length="154" mass="17415">MGDINPTCAICPAFPEIFFYFNIKVAHQILDVADRRHMHGRLIERLQSFLDHARELVSHQAKVRSELKHSHVGDQHLLLPLEYQSDLVDLLRRVLTVIHGLQGHLATIANVADVKLDAPALAESIRELHGTEMVCSQYLDAAEQLSHAWEQVSN</sequence>
<evidence type="ECO:0000313" key="1">
    <source>
        <dbReference type="EMBL" id="KAJ1913465.1"/>
    </source>
</evidence>
<organism evidence="1 2">
    <name type="scientific">Tieghemiomyces parasiticus</name>
    <dbReference type="NCBI Taxonomy" id="78921"/>
    <lineage>
        <taxon>Eukaryota</taxon>
        <taxon>Fungi</taxon>
        <taxon>Fungi incertae sedis</taxon>
        <taxon>Zoopagomycota</taxon>
        <taxon>Kickxellomycotina</taxon>
        <taxon>Dimargaritomycetes</taxon>
        <taxon>Dimargaritales</taxon>
        <taxon>Dimargaritaceae</taxon>
        <taxon>Tieghemiomyces</taxon>
    </lineage>
</organism>
<protein>
    <submittedName>
        <fullName evidence="1">Uncharacterized protein</fullName>
    </submittedName>
</protein>
<reference evidence="1" key="1">
    <citation type="submission" date="2022-07" db="EMBL/GenBank/DDBJ databases">
        <title>Phylogenomic reconstructions and comparative analyses of Kickxellomycotina fungi.</title>
        <authorList>
            <person name="Reynolds N.K."/>
            <person name="Stajich J.E."/>
            <person name="Barry K."/>
            <person name="Grigoriev I.V."/>
            <person name="Crous P."/>
            <person name="Smith M.E."/>
        </authorList>
    </citation>
    <scope>NUCLEOTIDE SEQUENCE</scope>
    <source>
        <strain evidence="1">RSA 861</strain>
    </source>
</reference>
<accession>A0A9W7ZNV7</accession>
<name>A0A9W7ZNV7_9FUNG</name>
<comment type="caution">
    <text evidence="1">The sequence shown here is derived from an EMBL/GenBank/DDBJ whole genome shotgun (WGS) entry which is preliminary data.</text>
</comment>
<dbReference type="AlphaFoldDB" id="A0A9W7ZNV7"/>
<proteinExistence type="predicted"/>
<dbReference type="Proteomes" id="UP001150569">
    <property type="component" value="Unassembled WGS sequence"/>
</dbReference>
<gene>
    <name evidence="1" type="ORF">IWQ60_009193</name>
</gene>
<evidence type="ECO:0000313" key="2">
    <source>
        <dbReference type="Proteomes" id="UP001150569"/>
    </source>
</evidence>